<dbReference type="PANTHER" id="PTHR13950:SF9">
    <property type="entry name" value="RABCONNECTIN-3A"/>
    <property type="match status" value="1"/>
</dbReference>
<dbReference type="InterPro" id="IPR015943">
    <property type="entry name" value="WD40/YVTN_repeat-like_dom_sf"/>
</dbReference>
<dbReference type="InterPro" id="IPR036322">
    <property type="entry name" value="WD40_repeat_dom_sf"/>
</dbReference>
<dbReference type="AlphaFoldDB" id="A0A9W8AQL2"/>
<feature type="non-terminal residue" evidence="1">
    <location>
        <position position="1"/>
    </location>
</feature>
<dbReference type="InterPro" id="IPR052208">
    <property type="entry name" value="DmX-like/RAVE_component"/>
</dbReference>
<reference evidence="1" key="1">
    <citation type="submission" date="2022-07" db="EMBL/GenBank/DDBJ databases">
        <title>Phylogenomic reconstructions and comparative analyses of Kickxellomycotina fungi.</title>
        <authorList>
            <person name="Reynolds N.K."/>
            <person name="Stajich J.E."/>
            <person name="Barry K."/>
            <person name="Grigoriev I.V."/>
            <person name="Crous P."/>
            <person name="Smith M.E."/>
        </authorList>
    </citation>
    <scope>NUCLEOTIDE SEQUENCE</scope>
    <source>
        <strain evidence="1">RSA 1196</strain>
    </source>
</reference>
<organism evidence="1 2">
    <name type="scientific">Dispira parvispora</name>
    <dbReference type="NCBI Taxonomy" id="1520584"/>
    <lineage>
        <taxon>Eukaryota</taxon>
        <taxon>Fungi</taxon>
        <taxon>Fungi incertae sedis</taxon>
        <taxon>Zoopagomycota</taxon>
        <taxon>Kickxellomycotina</taxon>
        <taxon>Dimargaritomycetes</taxon>
        <taxon>Dimargaritales</taxon>
        <taxon>Dimargaritaceae</taxon>
        <taxon>Dispira</taxon>
    </lineage>
</organism>
<accession>A0A9W8AQL2</accession>
<comment type="caution">
    <text evidence="1">The sequence shown here is derived from an EMBL/GenBank/DDBJ whole genome shotgun (WGS) entry which is preliminary data.</text>
</comment>
<dbReference type="OrthoDB" id="342131at2759"/>
<gene>
    <name evidence="1" type="primary">DMXL1</name>
    <name evidence="1" type="ORF">IWQ62_005622</name>
</gene>
<evidence type="ECO:0000313" key="2">
    <source>
        <dbReference type="Proteomes" id="UP001150925"/>
    </source>
</evidence>
<sequence>MPWSDIEYGIGRCNTDPHACCLGQWQESYYLFISTGSDVLIYETAQWTLVQIVHPCQDARLRTPTSVPSVSCCSPSGVVALALENVILLYYPEITSSTSTEGARFQPGEVRWTCTVVLRTDDIGTCVQWQSNTTLLVGSIHGVTQWEHCHEDPAVRDGPTQWSKTWEESLSVPCHLIATSADHDMFATLGRYDRLVKLWYSDSEHVRRFLYLSHPYHVMDIAWRTPYPSDSTAATSTSLFTLGADGCTRIWSQQSIHEGTPIYALVYTLDPRLWLGPLPTLLHNALDSPTSDQSLAKVQSNLADHTFPYAHW</sequence>
<dbReference type="Proteomes" id="UP001150925">
    <property type="component" value="Unassembled WGS sequence"/>
</dbReference>
<dbReference type="Gene3D" id="2.130.10.10">
    <property type="entry name" value="YVTN repeat-like/Quinoprotein amine dehydrogenase"/>
    <property type="match status" value="1"/>
</dbReference>
<dbReference type="GO" id="GO:0043291">
    <property type="term" value="C:RAVE complex"/>
    <property type="evidence" value="ECO:0007669"/>
    <property type="project" value="TreeGrafter"/>
</dbReference>
<protein>
    <submittedName>
        <fullName evidence="1">DmX-like protein 1</fullName>
    </submittedName>
</protein>
<dbReference type="EMBL" id="JANBPY010002435">
    <property type="protein sequence ID" value="KAJ1955015.1"/>
    <property type="molecule type" value="Genomic_DNA"/>
</dbReference>
<evidence type="ECO:0000313" key="1">
    <source>
        <dbReference type="EMBL" id="KAJ1955015.1"/>
    </source>
</evidence>
<name>A0A9W8AQL2_9FUNG</name>
<keyword evidence="2" id="KW-1185">Reference proteome</keyword>
<dbReference type="GO" id="GO:0007035">
    <property type="term" value="P:vacuolar acidification"/>
    <property type="evidence" value="ECO:0007669"/>
    <property type="project" value="TreeGrafter"/>
</dbReference>
<proteinExistence type="predicted"/>
<dbReference type="PANTHER" id="PTHR13950">
    <property type="entry name" value="RABCONNECTIN-RELATED"/>
    <property type="match status" value="1"/>
</dbReference>
<dbReference type="SUPFAM" id="SSF50978">
    <property type="entry name" value="WD40 repeat-like"/>
    <property type="match status" value="1"/>
</dbReference>